<dbReference type="EMBL" id="PGCI01001420">
    <property type="protein sequence ID" value="PLW05003.1"/>
    <property type="molecule type" value="Genomic_DNA"/>
</dbReference>
<dbReference type="EMBL" id="PGCJ01000027">
    <property type="protein sequence ID" value="PLW55848.1"/>
    <property type="molecule type" value="Genomic_DNA"/>
</dbReference>
<gene>
    <name evidence="3" type="ORF">PCANC_02193</name>
    <name evidence="2" type="ORF">PCANC_11602</name>
    <name evidence="1" type="ORF">PCASD_25001</name>
</gene>
<dbReference type="Proteomes" id="UP000235392">
    <property type="component" value="Unassembled WGS sequence"/>
</dbReference>
<accession>A0A2N5RVJ7</accession>
<evidence type="ECO:0000313" key="5">
    <source>
        <dbReference type="Proteomes" id="UP000235392"/>
    </source>
</evidence>
<comment type="caution">
    <text evidence="1">The sequence shown here is derived from an EMBL/GenBank/DDBJ whole genome shotgun (WGS) entry which is preliminary data.</text>
</comment>
<reference evidence="4 5" key="1">
    <citation type="submission" date="2017-11" db="EMBL/GenBank/DDBJ databases">
        <title>De novo assembly and phasing of dikaryotic genomes from two isolates of Puccinia coronata f. sp. avenae, the causal agent of oat crown rust.</title>
        <authorList>
            <person name="Miller M.E."/>
            <person name="Zhang Y."/>
            <person name="Omidvar V."/>
            <person name="Sperschneider J."/>
            <person name="Schwessinger B."/>
            <person name="Raley C."/>
            <person name="Palmer J.M."/>
            <person name="Garnica D."/>
            <person name="Upadhyaya N."/>
            <person name="Rathjen J."/>
            <person name="Taylor J.M."/>
            <person name="Park R.F."/>
            <person name="Dodds P.N."/>
            <person name="Hirsch C.D."/>
            <person name="Kianian S.F."/>
            <person name="Figueroa M."/>
        </authorList>
    </citation>
    <scope>NUCLEOTIDE SEQUENCE [LARGE SCALE GENOMIC DNA]</scope>
    <source>
        <strain evidence="2">12NC29</strain>
        <strain evidence="1">12SD80</strain>
    </source>
</reference>
<organism evidence="1 5">
    <name type="scientific">Puccinia coronata f. sp. avenae</name>
    <dbReference type="NCBI Taxonomy" id="200324"/>
    <lineage>
        <taxon>Eukaryota</taxon>
        <taxon>Fungi</taxon>
        <taxon>Dikarya</taxon>
        <taxon>Basidiomycota</taxon>
        <taxon>Pucciniomycotina</taxon>
        <taxon>Pucciniomycetes</taxon>
        <taxon>Pucciniales</taxon>
        <taxon>Pucciniaceae</taxon>
        <taxon>Puccinia</taxon>
    </lineage>
</organism>
<dbReference type="AlphaFoldDB" id="A0A2N5RVJ7"/>
<proteinExistence type="predicted"/>
<protein>
    <submittedName>
        <fullName evidence="1">Uncharacterized protein</fullName>
    </submittedName>
</protein>
<keyword evidence="4" id="KW-1185">Reference proteome</keyword>
<evidence type="ECO:0000313" key="2">
    <source>
        <dbReference type="EMBL" id="PLW17241.1"/>
    </source>
</evidence>
<dbReference type="EMBL" id="PGCJ01000853">
    <property type="protein sequence ID" value="PLW17241.1"/>
    <property type="molecule type" value="Genomic_DNA"/>
</dbReference>
<evidence type="ECO:0000313" key="3">
    <source>
        <dbReference type="EMBL" id="PLW55848.1"/>
    </source>
</evidence>
<evidence type="ECO:0000313" key="1">
    <source>
        <dbReference type="EMBL" id="PLW05003.1"/>
    </source>
</evidence>
<evidence type="ECO:0000313" key="4">
    <source>
        <dbReference type="Proteomes" id="UP000235388"/>
    </source>
</evidence>
<dbReference type="Proteomes" id="UP000235388">
    <property type="component" value="Unassembled WGS sequence"/>
</dbReference>
<name>A0A2N5RVJ7_9BASI</name>
<sequence>MKCEWGDEELWGTEYMIRWDLREDECENEGPAGMEGSAWYGTYTPLPQLLSRSPPISTNNLRVDKIDNAPIQLLALAKHIGGEAQFHFYKEKAAPGRAQVLVGLGSL</sequence>